<feature type="transmembrane region" description="Helical" evidence="1">
    <location>
        <begin position="7"/>
        <end position="28"/>
    </location>
</feature>
<accession>A0ABT0V1F7</accession>
<evidence type="ECO:0008006" key="4">
    <source>
        <dbReference type="Google" id="ProtNLM"/>
    </source>
</evidence>
<evidence type="ECO:0000313" key="3">
    <source>
        <dbReference type="Proteomes" id="UP001431429"/>
    </source>
</evidence>
<gene>
    <name evidence="2" type="ORF">NBG84_38900</name>
</gene>
<keyword evidence="1" id="KW-0472">Membrane</keyword>
<evidence type="ECO:0000256" key="1">
    <source>
        <dbReference type="SAM" id="Phobius"/>
    </source>
</evidence>
<name>A0ABT0V1F7_9ACTN</name>
<keyword evidence="3" id="KW-1185">Reference proteome</keyword>
<reference evidence="2" key="1">
    <citation type="submission" date="2022-06" db="EMBL/GenBank/DDBJ databases">
        <title>Genome public.</title>
        <authorList>
            <person name="Sun Q."/>
        </authorList>
    </citation>
    <scope>NUCLEOTIDE SEQUENCE</scope>
    <source>
        <strain evidence="2">CWNU-1</strain>
    </source>
</reference>
<organism evidence="2 3">
    <name type="scientific">Streptomyces albipurpureus</name>
    <dbReference type="NCBI Taxonomy" id="2897419"/>
    <lineage>
        <taxon>Bacteria</taxon>
        <taxon>Bacillati</taxon>
        <taxon>Actinomycetota</taxon>
        <taxon>Actinomycetes</taxon>
        <taxon>Kitasatosporales</taxon>
        <taxon>Streptomycetaceae</taxon>
        <taxon>Streptomyces</taxon>
    </lineage>
</organism>
<dbReference type="Proteomes" id="UP001431429">
    <property type="component" value="Unassembled WGS sequence"/>
</dbReference>
<proteinExistence type="predicted"/>
<dbReference type="PROSITE" id="PS51257">
    <property type="entry name" value="PROKAR_LIPOPROTEIN"/>
    <property type="match status" value="1"/>
</dbReference>
<comment type="caution">
    <text evidence="2">The sequence shown here is derived from an EMBL/GenBank/DDBJ whole genome shotgun (WGS) entry which is preliminary data.</text>
</comment>
<keyword evidence="1" id="KW-1133">Transmembrane helix</keyword>
<feature type="transmembrane region" description="Helical" evidence="1">
    <location>
        <begin position="48"/>
        <end position="66"/>
    </location>
</feature>
<protein>
    <recommendedName>
        <fullName evidence="4">Integral membrane protein</fullName>
    </recommendedName>
</protein>
<dbReference type="EMBL" id="JAMQAW010000102">
    <property type="protein sequence ID" value="MCM2394175.1"/>
    <property type="molecule type" value="Genomic_DNA"/>
</dbReference>
<sequence>MKKTLEGVGGLLVFLGGCGVLRELTGWFDLMAATRLLTENVGFLEDRALFANIVIAVVGFALCMIGDSLK</sequence>
<evidence type="ECO:0000313" key="2">
    <source>
        <dbReference type="EMBL" id="MCM2394175.1"/>
    </source>
</evidence>
<dbReference type="RefSeq" id="WP_250924456.1">
    <property type="nucleotide sequence ID" value="NZ_JAMQAW010000102.1"/>
</dbReference>
<keyword evidence="1" id="KW-0812">Transmembrane</keyword>